<dbReference type="AlphaFoldDB" id="A0A518ELN8"/>
<dbReference type="Proteomes" id="UP000320390">
    <property type="component" value="Chromosome"/>
</dbReference>
<evidence type="ECO:0008006" key="3">
    <source>
        <dbReference type="Google" id="ProtNLM"/>
    </source>
</evidence>
<dbReference type="OrthoDB" id="9804645at2"/>
<evidence type="ECO:0000313" key="1">
    <source>
        <dbReference type="EMBL" id="QDV05005.1"/>
    </source>
</evidence>
<accession>A0A518ELN8</accession>
<dbReference type="RefSeq" id="WP_145194433.1">
    <property type="nucleotide sequence ID" value="NZ_CP036434.1"/>
</dbReference>
<protein>
    <recommendedName>
        <fullName evidence="3">Signal transduction histidine kinase subgroup 3 dimerisation and phosphoacceptor domain-containing protein</fullName>
    </recommendedName>
</protein>
<organism evidence="1 2">
    <name type="scientific">Saltatorellus ferox</name>
    <dbReference type="NCBI Taxonomy" id="2528018"/>
    <lineage>
        <taxon>Bacteria</taxon>
        <taxon>Pseudomonadati</taxon>
        <taxon>Planctomycetota</taxon>
        <taxon>Planctomycetia</taxon>
        <taxon>Planctomycetia incertae sedis</taxon>
        <taxon>Saltatorellus</taxon>
    </lineage>
</organism>
<gene>
    <name evidence="1" type="ORF">Poly30_05000</name>
</gene>
<keyword evidence="2" id="KW-1185">Reference proteome</keyword>
<reference evidence="1 2" key="1">
    <citation type="submission" date="2019-02" db="EMBL/GenBank/DDBJ databases">
        <title>Deep-cultivation of Planctomycetes and their phenomic and genomic characterization uncovers novel biology.</title>
        <authorList>
            <person name="Wiegand S."/>
            <person name="Jogler M."/>
            <person name="Boedeker C."/>
            <person name="Pinto D."/>
            <person name="Vollmers J."/>
            <person name="Rivas-Marin E."/>
            <person name="Kohn T."/>
            <person name="Peeters S.H."/>
            <person name="Heuer A."/>
            <person name="Rast P."/>
            <person name="Oberbeckmann S."/>
            <person name="Bunk B."/>
            <person name="Jeske O."/>
            <person name="Meyerdierks A."/>
            <person name="Storesund J.E."/>
            <person name="Kallscheuer N."/>
            <person name="Luecker S."/>
            <person name="Lage O.M."/>
            <person name="Pohl T."/>
            <person name="Merkel B.J."/>
            <person name="Hornburger P."/>
            <person name="Mueller R.-W."/>
            <person name="Bruemmer F."/>
            <person name="Labrenz M."/>
            <person name="Spormann A.M."/>
            <person name="Op den Camp H."/>
            <person name="Overmann J."/>
            <person name="Amann R."/>
            <person name="Jetten M.S.M."/>
            <person name="Mascher T."/>
            <person name="Medema M.H."/>
            <person name="Devos D.P."/>
            <person name="Kaster A.-K."/>
            <person name="Ovreas L."/>
            <person name="Rohde M."/>
            <person name="Galperin M.Y."/>
            <person name="Jogler C."/>
        </authorList>
    </citation>
    <scope>NUCLEOTIDE SEQUENCE [LARGE SCALE GENOMIC DNA]</scope>
    <source>
        <strain evidence="1 2">Poly30</strain>
    </source>
</reference>
<dbReference type="EMBL" id="CP036434">
    <property type="protein sequence ID" value="QDV05005.1"/>
    <property type="molecule type" value="Genomic_DNA"/>
</dbReference>
<name>A0A518ELN8_9BACT</name>
<proteinExistence type="predicted"/>
<sequence>MQPSRPAQTTSDRAAFTSAADAVDRSIGAGQLRDIALGAGRELRSPLAALRVLLEGVRAGVTVTQGFAARALEEIDRAEAAAHDVLAWTMPRRIRSVGTTLGEIVESLRASLGPADRRRTHFVLEQEDTALATDAPLLVECFERSLRHLYRAARAADTEVMVHVHATADVATFSFIQTGGEAQASERDDDASLPSLADALLRSSVARLGGRTSIHEAEGHRCAVITLPVSTTRSHEEAAR</sequence>
<evidence type="ECO:0000313" key="2">
    <source>
        <dbReference type="Proteomes" id="UP000320390"/>
    </source>
</evidence>